<evidence type="ECO:0000313" key="4">
    <source>
        <dbReference type="Proteomes" id="UP000186015"/>
    </source>
</evidence>
<dbReference type="Proteomes" id="UP000186015">
    <property type="component" value="Unassembled WGS sequence"/>
</dbReference>
<dbReference type="InterPro" id="IPR036514">
    <property type="entry name" value="SGNH_hydro_sf"/>
</dbReference>
<dbReference type="Pfam" id="PF03629">
    <property type="entry name" value="SASA"/>
    <property type="match status" value="2"/>
</dbReference>
<dbReference type="GO" id="GO:0001681">
    <property type="term" value="F:sialate O-acetylesterase activity"/>
    <property type="evidence" value="ECO:0007669"/>
    <property type="project" value="InterPro"/>
</dbReference>
<evidence type="ECO:0000256" key="1">
    <source>
        <dbReference type="ARBA" id="ARBA00022801"/>
    </source>
</evidence>
<feature type="domain" description="Sialate O-acetylesterase" evidence="2">
    <location>
        <begin position="83"/>
        <end position="224"/>
    </location>
</feature>
<organism evidence="3 4">
    <name type="scientific">Ruminococcus albus</name>
    <dbReference type="NCBI Taxonomy" id="1264"/>
    <lineage>
        <taxon>Bacteria</taxon>
        <taxon>Bacillati</taxon>
        <taxon>Bacillota</taxon>
        <taxon>Clostridia</taxon>
        <taxon>Eubacteriales</taxon>
        <taxon>Oscillospiraceae</taxon>
        <taxon>Ruminococcus</taxon>
    </lineage>
</organism>
<dbReference type="PANTHER" id="PTHR22901">
    <property type="entry name" value="SIALATE O-ACETYLESTERASE"/>
    <property type="match status" value="1"/>
</dbReference>
<accession>A0A1H7PGN1</accession>
<name>A0A1H7PGN1_RUMAL</name>
<evidence type="ECO:0000313" key="3">
    <source>
        <dbReference type="EMBL" id="SEL34217.1"/>
    </source>
</evidence>
<feature type="domain" description="Sialate O-acetylesterase" evidence="2">
    <location>
        <begin position="269"/>
        <end position="362"/>
    </location>
</feature>
<protein>
    <submittedName>
        <fullName evidence="3">Sialate O-acetylesterase</fullName>
    </submittedName>
</protein>
<dbReference type="InterPro" id="IPR039329">
    <property type="entry name" value="SIAE"/>
</dbReference>
<dbReference type="AlphaFoldDB" id="A0A1H7PGN1"/>
<dbReference type="SUPFAM" id="SSF52266">
    <property type="entry name" value="SGNH hydrolase"/>
    <property type="match status" value="1"/>
</dbReference>
<keyword evidence="1" id="KW-0378">Hydrolase</keyword>
<proteinExistence type="predicted"/>
<sequence length="500" mass="56144">MLKCSQMFSDSMVLQREKCITVWGTGEDGKRITAAIGDNKAECTVRDGKWRCELLPMEAAEGLTLTVTDGTDTLTFTDIAVGEVWLCGGQSNMELEIQNAKDGAKYLAELNKDTPIRYYYTPKVATAEEAERQGEQTAWQRADSETSKCWSAVGLHFARKLSKELGVVVGLIGCNWGGTSASNWLDRESLENDKRISSYIEEYEETIKGKSLEEQKAEYEAFLQHEKDWLAKAQEFWKEDPGMSWGQLEEKIGVYGWPGPRNEFNPFRPTAMYENMIKRVCPYTLRGFLYYQGESDDHKPDSYYVLLTTLIAKWREIWGDDTLPFIMVQLPMHQNAGAPDYKHWCKIRSAQMKTFRTVKNTGIAVILDCGEFNEIHPKDKLPVGERLCLQAEKLVYGMDVDAFGPIYESCIFKNGKAEVKFANSENGFKVKGSIKGFEIAGEDGIFVPAQAAIGGGKALIWADKVTSPAAVRYNWTNFGDVTVFGKNGIPMAPFSTSDDL</sequence>
<dbReference type="GO" id="GO:0005975">
    <property type="term" value="P:carbohydrate metabolic process"/>
    <property type="evidence" value="ECO:0007669"/>
    <property type="project" value="TreeGrafter"/>
</dbReference>
<dbReference type="OrthoDB" id="9795554at2"/>
<dbReference type="Gene3D" id="3.40.50.1110">
    <property type="entry name" value="SGNH hydrolase"/>
    <property type="match status" value="1"/>
</dbReference>
<dbReference type="RefSeq" id="WP_074835736.1">
    <property type="nucleotide sequence ID" value="NZ_FOAT01000021.1"/>
</dbReference>
<dbReference type="EMBL" id="FOAT01000021">
    <property type="protein sequence ID" value="SEL34217.1"/>
    <property type="molecule type" value="Genomic_DNA"/>
</dbReference>
<dbReference type="PANTHER" id="PTHR22901:SF0">
    <property type="entry name" value="SIALATE O-ACETYLESTERASE"/>
    <property type="match status" value="1"/>
</dbReference>
<evidence type="ECO:0000259" key="2">
    <source>
        <dbReference type="Pfam" id="PF03629"/>
    </source>
</evidence>
<gene>
    <name evidence="3" type="ORF">SAMN05216469_12116</name>
</gene>
<reference evidence="3 4" key="1">
    <citation type="submission" date="2016-10" db="EMBL/GenBank/DDBJ databases">
        <authorList>
            <person name="de Groot N.N."/>
        </authorList>
    </citation>
    <scope>NUCLEOTIDE SEQUENCE [LARGE SCALE GENOMIC DNA]</scope>
    <source>
        <strain evidence="3 4">KH2T6</strain>
    </source>
</reference>
<dbReference type="InterPro" id="IPR005181">
    <property type="entry name" value="SASA"/>
</dbReference>